<dbReference type="InterPro" id="IPR016181">
    <property type="entry name" value="Acyl_CoA_acyltransferase"/>
</dbReference>
<evidence type="ECO:0000313" key="1">
    <source>
        <dbReference type="EMBL" id="KUO40857.1"/>
    </source>
</evidence>
<organism evidence="1 2">
    <name type="scientific">Hadarchaeum yellowstonense</name>
    <dbReference type="NCBI Taxonomy" id="1776334"/>
    <lineage>
        <taxon>Archaea</taxon>
        <taxon>Methanobacteriati</taxon>
        <taxon>Candidatus Hadarchaeota</taxon>
        <taxon>Candidatus Hadarchaeia</taxon>
        <taxon>Candidatus Hadarchaeales</taxon>
        <taxon>Candidatus Hadarchaeaceae</taxon>
        <taxon>Candidatus Hadarchaeum</taxon>
    </lineage>
</organism>
<proteinExistence type="predicted"/>
<protein>
    <recommendedName>
        <fullName evidence="3">N-acetyltransferase domain-containing protein</fullName>
    </recommendedName>
</protein>
<dbReference type="EMBL" id="LQMQ01000033">
    <property type="protein sequence ID" value="KUO40857.1"/>
    <property type="molecule type" value="Genomic_DNA"/>
</dbReference>
<reference evidence="1 2" key="1">
    <citation type="journal article" date="2016" name="Nat. Microbiol.">
        <title>Genomic inference of the metabolism of cosmopolitan subsurface Archaea, Hadesarchaea.</title>
        <authorList>
            <person name="Baker B.J."/>
            <person name="Saw J.H."/>
            <person name="Lind A.E."/>
            <person name="Lazar C.S."/>
            <person name="Hinrichs K.-U."/>
            <person name="Teske A.P."/>
            <person name="Ettema T.J."/>
        </authorList>
    </citation>
    <scope>NUCLEOTIDE SEQUENCE [LARGE SCALE GENOMIC DNA]</scope>
</reference>
<evidence type="ECO:0000313" key="2">
    <source>
        <dbReference type="Proteomes" id="UP000074294"/>
    </source>
</evidence>
<dbReference type="AlphaFoldDB" id="A0A147JWG6"/>
<comment type="caution">
    <text evidence="1">The sequence shown here is derived from an EMBL/GenBank/DDBJ whole genome shotgun (WGS) entry which is preliminary data.</text>
</comment>
<gene>
    <name evidence="1" type="ORF">APZ16_01440</name>
</gene>
<dbReference type="SUPFAM" id="SSF55729">
    <property type="entry name" value="Acyl-CoA N-acyltransferases (Nat)"/>
    <property type="match status" value="1"/>
</dbReference>
<name>A0A147JWG6_HADYE</name>
<dbReference type="Proteomes" id="UP000074294">
    <property type="component" value="Unassembled WGS sequence"/>
</dbReference>
<sequence length="195" mass="22393">MEYDWSKVMKPYPPRRIILPSGEEMIVKSMEKSEIEEVCDALIPNLYIHKDWFDLVTAEMITEFYLWRENRPMWGLPPESHFNLVGRVDGKVVGVTNGALRDPKTGCSLHTTTLRRGLQIGAYLWPCKLEMYFDVLGVDVVEASAESLIGGRKLFQAYGFTPHPDKKSHFGTMLQTMTKQQWDRIKAGKLVGERI</sequence>
<accession>A0A147JWG6</accession>
<dbReference type="STRING" id="1776334.APZ16_01440"/>
<evidence type="ECO:0008006" key="3">
    <source>
        <dbReference type="Google" id="ProtNLM"/>
    </source>
</evidence>